<keyword evidence="2" id="KW-1185">Reference proteome</keyword>
<proteinExistence type="predicted"/>
<sequence>MAVEAPSDQEILISANEYAQFIQYQASLKSSNSPSITAIAESGNSTACLVSSSSKWVINSGATDHKSGNSTLLSNLESHASSSYVTLVDGTKFFVMGSGYVNLTPSLSVSSVLCLPNFAFNLFSVSKLTHALNCCVSFFPDHCIFQNFSTKHIIGRGRESEGLYILDQQLPRSLACSTLLTPFDVHCRLGHPSLSALKKLYPQLYSLPVLDCESCQFAKLHRLPSVSRVNKRTSSPL</sequence>
<dbReference type="Proteomes" id="UP000091857">
    <property type="component" value="Chromosome 2"/>
</dbReference>
<accession>A0ACB7I2C0</accession>
<comment type="caution">
    <text evidence="1">The sequence shown here is derived from an EMBL/GenBank/DDBJ whole genome shotgun (WGS) entry which is preliminary data.</text>
</comment>
<evidence type="ECO:0000313" key="1">
    <source>
        <dbReference type="EMBL" id="KAG8658992.1"/>
    </source>
</evidence>
<name>A0ACB7I2C0_MANES</name>
<protein>
    <submittedName>
        <fullName evidence="1">Uncharacterized protein</fullName>
    </submittedName>
</protein>
<evidence type="ECO:0000313" key="2">
    <source>
        <dbReference type="Proteomes" id="UP000091857"/>
    </source>
</evidence>
<organism evidence="1 2">
    <name type="scientific">Manihot esculenta</name>
    <name type="common">Cassava</name>
    <name type="synonym">Jatropha manihot</name>
    <dbReference type="NCBI Taxonomy" id="3983"/>
    <lineage>
        <taxon>Eukaryota</taxon>
        <taxon>Viridiplantae</taxon>
        <taxon>Streptophyta</taxon>
        <taxon>Embryophyta</taxon>
        <taxon>Tracheophyta</taxon>
        <taxon>Spermatophyta</taxon>
        <taxon>Magnoliopsida</taxon>
        <taxon>eudicotyledons</taxon>
        <taxon>Gunneridae</taxon>
        <taxon>Pentapetalae</taxon>
        <taxon>rosids</taxon>
        <taxon>fabids</taxon>
        <taxon>Malpighiales</taxon>
        <taxon>Euphorbiaceae</taxon>
        <taxon>Crotonoideae</taxon>
        <taxon>Manihoteae</taxon>
        <taxon>Manihot</taxon>
    </lineage>
</organism>
<dbReference type="EMBL" id="CM004388">
    <property type="protein sequence ID" value="KAG8658992.1"/>
    <property type="molecule type" value="Genomic_DNA"/>
</dbReference>
<gene>
    <name evidence="1" type="ORF">MANES_02G001425v8</name>
</gene>
<reference evidence="2" key="1">
    <citation type="journal article" date="2016" name="Nat. Biotechnol.">
        <title>Sequencing wild and cultivated cassava and related species reveals extensive interspecific hybridization and genetic diversity.</title>
        <authorList>
            <person name="Bredeson J.V."/>
            <person name="Lyons J.B."/>
            <person name="Prochnik S.E."/>
            <person name="Wu G.A."/>
            <person name="Ha C.M."/>
            <person name="Edsinger-Gonzales E."/>
            <person name="Grimwood J."/>
            <person name="Schmutz J."/>
            <person name="Rabbi I.Y."/>
            <person name="Egesi C."/>
            <person name="Nauluvula P."/>
            <person name="Lebot V."/>
            <person name="Ndunguru J."/>
            <person name="Mkamilo G."/>
            <person name="Bart R.S."/>
            <person name="Setter T.L."/>
            <person name="Gleadow R.M."/>
            <person name="Kulakow P."/>
            <person name="Ferguson M.E."/>
            <person name="Rounsley S."/>
            <person name="Rokhsar D.S."/>
        </authorList>
    </citation>
    <scope>NUCLEOTIDE SEQUENCE [LARGE SCALE GENOMIC DNA]</scope>
    <source>
        <strain evidence="2">cv. AM560-2</strain>
    </source>
</reference>